<evidence type="ECO:0000313" key="1">
    <source>
        <dbReference type="EMBL" id="TQE06788.1"/>
    </source>
</evidence>
<organism evidence="1 2">
    <name type="scientific">Malus baccata</name>
    <name type="common">Siberian crab apple</name>
    <name type="synonym">Pyrus baccata</name>
    <dbReference type="NCBI Taxonomy" id="106549"/>
    <lineage>
        <taxon>Eukaryota</taxon>
        <taxon>Viridiplantae</taxon>
        <taxon>Streptophyta</taxon>
        <taxon>Embryophyta</taxon>
        <taxon>Tracheophyta</taxon>
        <taxon>Spermatophyta</taxon>
        <taxon>Magnoliopsida</taxon>
        <taxon>eudicotyledons</taxon>
        <taxon>Gunneridae</taxon>
        <taxon>Pentapetalae</taxon>
        <taxon>rosids</taxon>
        <taxon>fabids</taxon>
        <taxon>Rosales</taxon>
        <taxon>Rosaceae</taxon>
        <taxon>Amygdaloideae</taxon>
        <taxon>Maleae</taxon>
        <taxon>Malus</taxon>
    </lineage>
</organism>
<proteinExistence type="predicted"/>
<comment type="caution">
    <text evidence="1">The sequence shown here is derived from an EMBL/GenBank/DDBJ whole genome shotgun (WGS) entry which is preliminary data.</text>
</comment>
<gene>
    <name evidence="1" type="ORF">C1H46_007570</name>
</gene>
<dbReference type="AlphaFoldDB" id="A0A540N6W2"/>
<protein>
    <submittedName>
        <fullName evidence="1">Uncharacterized protein</fullName>
    </submittedName>
</protein>
<evidence type="ECO:0000313" key="2">
    <source>
        <dbReference type="Proteomes" id="UP000315295"/>
    </source>
</evidence>
<dbReference type="Proteomes" id="UP000315295">
    <property type="component" value="Unassembled WGS sequence"/>
</dbReference>
<sequence length="88" mass="9827">MSFNSLSVTEKKIKTEEEKKRATDQLFYRSSKRWSKDGSGKARFFQAFLNLVLSSKGAKSATASLISFPEPTLILANPSSLERVVSRP</sequence>
<accession>A0A540N6W2</accession>
<keyword evidence="2" id="KW-1185">Reference proteome</keyword>
<dbReference type="EMBL" id="VIEB01000097">
    <property type="protein sequence ID" value="TQE06788.1"/>
    <property type="molecule type" value="Genomic_DNA"/>
</dbReference>
<reference evidence="1 2" key="1">
    <citation type="journal article" date="2019" name="G3 (Bethesda)">
        <title>Sequencing of a Wild Apple (Malus baccata) Genome Unravels the Differences Between Cultivated and Wild Apple Species Regarding Disease Resistance and Cold Tolerance.</title>
        <authorList>
            <person name="Chen X."/>
        </authorList>
    </citation>
    <scope>NUCLEOTIDE SEQUENCE [LARGE SCALE GENOMIC DNA]</scope>
    <source>
        <strain evidence="2">cv. Shandingzi</strain>
        <tissue evidence="1">Leaves</tissue>
    </source>
</reference>
<name>A0A540N6W2_MALBA</name>